<proteinExistence type="predicted"/>
<evidence type="ECO:0000313" key="3">
    <source>
        <dbReference type="Proteomes" id="UP000017836"/>
    </source>
</evidence>
<name>W1P797_AMBTC</name>
<evidence type="ECO:0000313" key="2">
    <source>
        <dbReference type="EMBL" id="ERN03471.1"/>
    </source>
</evidence>
<organism evidence="2 3">
    <name type="scientific">Amborella trichopoda</name>
    <dbReference type="NCBI Taxonomy" id="13333"/>
    <lineage>
        <taxon>Eukaryota</taxon>
        <taxon>Viridiplantae</taxon>
        <taxon>Streptophyta</taxon>
        <taxon>Embryophyta</taxon>
        <taxon>Tracheophyta</taxon>
        <taxon>Spermatophyta</taxon>
        <taxon>Magnoliopsida</taxon>
        <taxon>Amborellales</taxon>
        <taxon>Amborellaceae</taxon>
        <taxon>Amborella</taxon>
    </lineage>
</organism>
<gene>
    <name evidence="2" type="ORF">AMTR_s00003p00267710</name>
</gene>
<keyword evidence="3" id="KW-1185">Reference proteome</keyword>
<sequence>MPSLELINRGDSLTWRASSNIPIFSSLVSFSLSNRKFSLPLSVVCSLSSLSSILTKCWASRLIWRNMLGCLELQVLLSRKVPLLLRASNPAFASSCFLKLQPRALPSSSCASSSEEEATRLSSMKDMLGHRASHR</sequence>
<accession>W1P797</accession>
<dbReference type="Gramene" id="ERN03471">
    <property type="protein sequence ID" value="ERN03471"/>
    <property type="gene ID" value="AMTR_s00003p00267710"/>
</dbReference>
<evidence type="ECO:0000256" key="1">
    <source>
        <dbReference type="SAM" id="MobiDB-lite"/>
    </source>
</evidence>
<dbReference type="Proteomes" id="UP000017836">
    <property type="component" value="Unassembled WGS sequence"/>
</dbReference>
<protein>
    <submittedName>
        <fullName evidence="2">Uncharacterized protein</fullName>
    </submittedName>
</protein>
<reference evidence="3" key="1">
    <citation type="journal article" date="2013" name="Science">
        <title>The Amborella genome and the evolution of flowering plants.</title>
        <authorList>
            <consortium name="Amborella Genome Project"/>
        </authorList>
    </citation>
    <scope>NUCLEOTIDE SEQUENCE [LARGE SCALE GENOMIC DNA]</scope>
</reference>
<feature type="region of interest" description="Disordered" evidence="1">
    <location>
        <begin position="104"/>
        <end position="135"/>
    </location>
</feature>
<dbReference type="EMBL" id="KI394358">
    <property type="protein sequence ID" value="ERN03471.1"/>
    <property type="molecule type" value="Genomic_DNA"/>
</dbReference>
<dbReference type="HOGENOM" id="CLU_1888549_0_0_1"/>
<dbReference type="AlphaFoldDB" id="W1P797"/>